<evidence type="ECO:0000259" key="1">
    <source>
        <dbReference type="SMART" id="SM00842"/>
    </source>
</evidence>
<dbReference type="EMBL" id="FMWK01000013">
    <property type="protein sequence ID" value="SCZ80308.1"/>
    <property type="molecule type" value="Genomic_DNA"/>
</dbReference>
<reference evidence="2 3" key="1">
    <citation type="submission" date="2016-10" db="EMBL/GenBank/DDBJ databases">
        <authorList>
            <person name="de Groot N.N."/>
        </authorList>
    </citation>
    <scope>NUCLEOTIDE SEQUENCE [LARGE SCALE GENOMIC DNA]</scope>
    <source>
        <strain evidence="2 3">DSM 10317</strain>
    </source>
</reference>
<gene>
    <name evidence="2" type="ORF">SAMN02910350_02224</name>
</gene>
<protein>
    <submittedName>
        <fullName evidence="2">Cell division ATPase FtsA</fullName>
    </submittedName>
</protein>
<dbReference type="RefSeq" id="WP_242870458.1">
    <property type="nucleotide sequence ID" value="NZ_FMWK01000013.1"/>
</dbReference>
<feature type="domain" description="SHS2" evidence="1">
    <location>
        <begin position="7"/>
        <end position="204"/>
    </location>
</feature>
<dbReference type="SMART" id="SM00842">
    <property type="entry name" value="FtsA"/>
    <property type="match status" value="1"/>
</dbReference>
<sequence length="697" mass="76727">MEKKDIVFGLDIGTRNVIGTVGCLEGDEFHVIAQTLREHDTRAMLDGQIHDIGRVGATCDEVKKELESMTGLTLTEVCIAAAGRVLRTITTHVDLEFPEETVVSGEDLHTLDMLGIEQAGKEIKGGAEDDKYKFFCVGYSTVRYYLNGDAFSSLEDHKADVIGEDIIVTFLPEDVVDGLYAAVGKAGLTVANLTLEPIAAINVAIPQNFRMLNIALIDVGAGTSDICVTRDGSIIAYGMIPMAGDELTEVLVHEYLVDFATAEQIKRASTEGGDITYEDIMGISHTIKSEEVYKLTNPIMEKIATEVASKIKELNGDKSVSAAFVVGGGGKIHGFTEALAKDLDIVAERVALRGEEVMKNVVFEQDDIKKDSLLVTPIGICLNYYETKNNFIMIHFNGEMMKLYDNGQLTIVDAAMQAGFSAEQLFPRRGKEINFTVNGISRMIRGIEGESAVVKMNGKPVGINTPLEFNCDVEFVPSTVGAGGNGTIADLEEFTTEYLYFTVCGHRVKCPKFVEVNGSMEPPTYSVKDGDVIETRPFYTVGQLAEFMDVTIDDRYEILVNHRPSSLESLVYENFVIDWTTTTPVAYAGDYLAEEGEGMPEDYDIDVAPETITDVHTKMKDEATELPITINGKKRVLCGKKDYIFVDIYNVINFDPNESNGRPLITKINGRKCGYSDELHENDQVEVYWDNGTLNRA</sequence>
<dbReference type="InterPro" id="IPR050696">
    <property type="entry name" value="FtsA/MreB"/>
</dbReference>
<dbReference type="Proteomes" id="UP000199428">
    <property type="component" value="Unassembled WGS sequence"/>
</dbReference>
<dbReference type="GO" id="GO:0051301">
    <property type="term" value="P:cell division"/>
    <property type="evidence" value="ECO:0007669"/>
    <property type="project" value="UniProtKB-KW"/>
</dbReference>
<dbReference type="PANTHER" id="PTHR32432:SF3">
    <property type="entry name" value="ETHANOLAMINE UTILIZATION PROTEIN EUTJ"/>
    <property type="match status" value="1"/>
</dbReference>
<dbReference type="CDD" id="cd24004">
    <property type="entry name" value="ASKHA_NBD_PilM-like"/>
    <property type="match status" value="1"/>
</dbReference>
<dbReference type="AlphaFoldDB" id="A0A1G5S2B8"/>
<name>A0A1G5S2B8_PSEXY</name>
<proteinExistence type="predicted"/>
<evidence type="ECO:0000313" key="2">
    <source>
        <dbReference type="EMBL" id="SCZ80308.1"/>
    </source>
</evidence>
<evidence type="ECO:0000313" key="3">
    <source>
        <dbReference type="Proteomes" id="UP000199428"/>
    </source>
</evidence>
<dbReference type="InterPro" id="IPR043129">
    <property type="entry name" value="ATPase_NBD"/>
</dbReference>
<keyword evidence="2" id="KW-0132">Cell division</keyword>
<dbReference type="SUPFAM" id="SSF53067">
    <property type="entry name" value="Actin-like ATPase domain"/>
    <property type="match status" value="2"/>
</dbReference>
<accession>A0A1G5S2B8</accession>
<dbReference type="InterPro" id="IPR003494">
    <property type="entry name" value="SHS2_FtsA"/>
</dbReference>
<keyword evidence="2" id="KW-0131">Cell cycle</keyword>
<dbReference type="PANTHER" id="PTHR32432">
    <property type="entry name" value="CELL DIVISION PROTEIN FTSA-RELATED"/>
    <property type="match status" value="1"/>
</dbReference>
<organism evidence="2 3">
    <name type="scientific">Pseudobutyrivibrio xylanivorans</name>
    <dbReference type="NCBI Taxonomy" id="185007"/>
    <lineage>
        <taxon>Bacteria</taxon>
        <taxon>Bacillati</taxon>
        <taxon>Bacillota</taxon>
        <taxon>Clostridia</taxon>
        <taxon>Lachnospirales</taxon>
        <taxon>Lachnospiraceae</taxon>
        <taxon>Pseudobutyrivibrio</taxon>
    </lineage>
</organism>
<dbReference type="Gene3D" id="3.30.420.40">
    <property type="match status" value="2"/>
</dbReference>
<dbReference type="Pfam" id="PF14450">
    <property type="entry name" value="FtsA"/>
    <property type="match status" value="1"/>
</dbReference>